<dbReference type="EMBL" id="LAZR01027708">
    <property type="protein sequence ID" value="KKL64879.1"/>
    <property type="molecule type" value="Genomic_DNA"/>
</dbReference>
<name>A0A0F9DT20_9ZZZZ</name>
<proteinExistence type="predicted"/>
<gene>
    <name evidence="1" type="ORF">LCGC14_2160530</name>
</gene>
<accession>A0A0F9DT20</accession>
<reference evidence="1" key="1">
    <citation type="journal article" date="2015" name="Nature">
        <title>Complex archaea that bridge the gap between prokaryotes and eukaryotes.</title>
        <authorList>
            <person name="Spang A."/>
            <person name="Saw J.H."/>
            <person name="Jorgensen S.L."/>
            <person name="Zaremba-Niedzwiedzka K."/>
            <person name="Martijn J."/>
            <person name="Lind A.E."/>
            <person name="van Eijk R."/>
            <person name="Schleper C."/>
            <person name="Guy L."/>
            <person name="Ettema T.J."/>
        </authorList>
    </citation>
    <scope>NUCLEOTIDE SEQUENCE</scope>
</reference>
<evidence type="ECO:0000313" key="1">
    <source>
        <dbReference type="EMBL" id="KKL64879.1"/>
    </source>
</evidence>
<protein>
    <submittedName>
        <fullName evidence="1">Uncharacterized protein</fullName>
    </submittedName>
</protein>
<feature type="non-terminal residue" evidence="1">
    <location>
        <position position="1"/>
    </location>
</feature>
<comment type="caution">
    <text evidence="1">The sequence shown here is derived from an EMBL/GenBank/DDBJ whole genome shotgun (WGS) entry which is preliminary data.</text>
</comment>
<dbReference type="AlphaFoldDB" id="A0A0F9DT20"/>
<organism evidence="1">
    <name type="scientific">marine sediment metagenome</name>
    <dbReference type="NCBI Taxonomy" id="412755"/>
    <lineage>
        <taxon>unclassified sequences</taxon>
        <taxon>metagenomes</taxon>
        <taxon>ecological metagenomes</taxon>
    </lineage>
</organism>
<sequence>AWVDRAFGGLIAALGLKIALT</sequence>